<evidence type="ECO:0000256" key="4">
    <source>
        <dbReference type="PIRSR" id="PIRSR613078-2"/>
    </source>
</evidence>
<dbReference type="InterPro" id="IPR015940">
    <property type="entry name" value="UBA"/>
</dbReference>
<dbReference type="CDD" id="cd07040">
    <property type="entry name" value="HP"/>
    <property type="match status" value="2"/>
</dbReference>
<dbReference type="PROSITE" id="PS50002">
    <property type="entry name" value="SH3"/>
    <property type="match status" value="2"/>
</dbReference>
<gene>
    <name evidence="9" type="primary">LOC106179963</name>
</gene>
<feature type="binding site" evidence="4">
    <location>
        <position position="716"/>
    </location>
    <ligand>
        <name>substrate</name>
    </ligand>
</feature>
<dbReference type="KEGG" id="lak:106179963"/>
<dbReference type="InterPro" id="IPR013078">
    <property type="entry name" value="His_Pase_superF_clade-1"/>
</dbReference>
<dbReference type="OrthoDB" id="414418at2759"/>
<dbReference type="PANTHER" id="PTHR16469:SF27">
    <property type="entry name" value="UBIQUITIN-ASSOCIATED AND SH3 DOMAIN-CONTAINING BA-RELATED"/>
    <property type="match status" value="1"/>
</dbReference>
<proteinExistence type="predicted"/>
<dbReference type="STRING" id="7574.A0A1S3K9E2"/>
<sequence length="888" mass="100817">MLKPDMTCLHVIENLTTMAGPAPDSHHELYKNARRASLSSPKGTSSLDILLQMGFSRLRAEKAIVATGDRGGNLAADWLLSHINDPNLDFDMPREFVLYLCPTGDLATDLDHYWKNTLAQCGWNGAHNFLPHITLCPFFKAKDSQVPHILRAVEKQREKRYPTRVDLNHFTAPNFIGLFVGEKCAAVLRNLVAEFAEDVHKSGVQMEAHQKQLHVTLAYQYSPEQHALLEKLSKNIKLDTPTRWDLRLYSRDARAHGTEVRRVLYAYQARQDDELDLILGDFIYMSPLDTGDPEWRQGVSWLTGCSGKFPLNHTSRSPESKTWTLHKSVEVISKQQPTSASGEHHVVAEGSKDVLYAKVQKHPPPRVLIVVRHGERMDQNFGYSWMDGCYNGGVYVRKDLNMPKTIPVRKGGPMDYQKDCPLTVIGTVQAKMTGEALKEQGVTFSHVYASPSFRCVQTAHYLLKGVQMEAHQKQLHVTLAYQYSPEQHALLEKLSKSIKLDTPTRWDLRLYSRDARAHGTEVRRVLYAYQARQDDELDLILGDFIYMSPLDTGDPEWRQGVSWLTGCSGKFPLNHTSRSPESKTWTLHKSVEVISKQQPTSASGEHHVVAEGSKDVLYAKVQKHPPPRVLIVVRHGERMDQNFGYSWMDGCYNGGVYVRKDLNMPKTIPVRKGGPMDYQKDCPLTVIGTVQAKMTGEALKEQGVTFSHVYASPSFRCVQTAHYLLKGLGQDCVIRVEDGLFEWCGWYKPGMPVWFTPAELRQNGYNVDSQYSPHYPAKKLTPDESIDDYYQRCYHVTKTMLKSHEKEGGNILIVGHAGTAEVCTRQLTGHYPRPKKAFLAIAKQMPFCGICFCEETLQGKFRKWCIQEPPVPILRHGHNIEYNWKMLL</sequence>
<keyword evidence="3" id="KW-0963">Cytoplasm</keyword>
<evidence type="ECO:0000259" key="6">
    <source>
        <dbReference type="PROSITE" id="PS50002"/>
    </source>
</evidence>
<feature type="domain" description="SH3" evidence="6">
    <location>
        <begin position="256"/>
        <end position="319"/>
    </location>
</feature>
<dbReference type="SUPFAM" id="SSF53254">
    <property type="entry name" value="Phosphoglycerate mutase-like"/>
    <property type="match status" value="2"/>
</dbReference>
<dbReference type="Gene3D" id="1.10.8.10">
    <property type="entry name" value="DNA helicase RuvA subunit, C-terminal domain"/>
    <property type="match status" value="1"/>
</dbReference>
<feature type="domain" description="UBA" evidence="7">
    <location>
        <begin position="37"/>
        <end position="82"/>
    </location>
</feature>
<dbReference type="GeneID" id="106179963"/>
<dbReference type="InterPro" id="IPR051710">
    <property type="entry name" value="Phosphatase_SH3-domain"/>
</dbReference>
<dbReference type="Gene3D" id="2.30.30.40">
    <property type="entry name" value="SH3 Domains"/>
    <property type="match status" value="2"/>
</dbReference>
<dbReference type="SUPFAM" id="SSF46934">
    <property type="entry name" value="UBA-like"/>
    <property type="match status" value="1"/>
</dbReference>
<reference evidence="9" key="1">
    <citation type="submission" date="2025-08" db="UniProtKB">
        <authorList>
            <consortium name="RefSeq"/>
        </authorList>
    </citation>
    <scope>IDENTIFICATION</scope>
    <source>
        <tissue evidence="9">Gonads</tissue>
    </source>
</reference>
<dbReference type="PROSITE" id="PS50030">
    <property type="entry name" value="UBA"/>
    <property type="match status" value="1"/>
</dbReference>
<comment type="subcellular location">
    <subcellularLocation>
        <location evidence="1">Cytoplasm</location>
    </subcellularLocation>
</comment>
<dbReference type="InterPro" id="IPR001452">
    <property type="entry name" value="SH3_domain"/>
</dbReference>
<dbReference type="InterPro" id="IPR009097">
    <property type="entry name" value="Cyclic_Pdiesterase"/>
</dbReference>
<dbReference type="SMART" id="SM00326">
    <property type="entry name" value="SH3"/>
    <property type="match status" value="2"/>
</dbReference>
<dbReference type="InterPro" id="IPR009060">
    <property type="entry name" value="UBA-like_sf"/>
</dbReference>
<dbReference type="AlphaFoldDB" id="A0A1S3K9E2"/>
<evidence type="ECO:0000313" key="8">
    <source>
        <dbReference type="Proteomes" id="UP000085678"/>
    </source>
</evidence>
<evidence type="ECO:0000259" key="7">
    <source>
        <dbReference type="PROSITE" id="PS50030"/>
    </source>
</evidence>
<evidence type="ECO:0000256" key="2">
    <source>
        <dbReference type="ARBA" id="ARBA00022443"/>
    </source>
</evidence>
<dbReference type="InterPro" id="IPR029033">
    <property type="entry name" value="His_PPase_superfam"/>
</dbReference>
<dbReference type="InParanoid" id="A0A1S3K9E2"/>
<feature type="domain" description="SH3" evidence="6">
    <location>
        <begin position="518"/>
        <end position="581"/>
    </location>
</feature>
<dbReference type="RefSeq" id="XP_013419245.1">
    <property type="nucleotide sequence ID" value="XM_013563791.1"/>
</dbReference>
<keyword evidence="8" id="KW-1185">Reference proteome</keyword>
<dbReference type="Gene3D" id="3.90.1140.10">
    <property type="entry name" value="Cyclic phosphodiesterase"/>
    <property type="match status" value="1"/>
</dbReference>
<evidence type="ECO:0000313" key="9">
    <source>
        <dbReference type="RefSeq" id="XP_013419245.1"/>
    </source>
</evidence>
<dbReference type="GO" id="GO:0005737">
    <property type="term" value="C:cytoplasm"/>
    <property type="evidence" value="ECO:0007669"/>
    <property type="project" value="UniProtKB-SubCell"/>
</dbReference>
<evidence type="ECO:0000256" key="5">
    <source>
        <dbReference type="PROSITE-ProRule" id="PRU00192"/>
    </source>
</evidence>
<protein>
    <submittedName>
        <fullName evidence="9">Ubiquitin-associated and SH3 domain-containing protein B</fullName>
    </submittedName>
</protein>
<dbReference type="Pfam" id="PF22562">
    <property type="entry name" value="UBA_7"/>
    <property type="match status" value="1"/>
</dbReference>
<name>A0A1S3K9E2_LINAN</name>
<dbReference type="PANTHER" id="PTHR16469">
    <property type="entry name" value="UBIQUITIN-ASSOCIATED AND SH3 DOMAIN-CONTAINING BA-RELATED"/>
    <property type="match status" value="1"/>
</dbReference>
<dbReference type="Gene3D" id="3.40.50.1240">
    <property type="entry name" value="Phosphoglycerate mutase-like"/>
    <property type="match status" value="2"/>
</dbReference>
<dbReference type="Proteomes" id="UP000085678">
    <property type="component" value="Unplaced"/>
</dbReference>
<accession>A0A1S3K9E2</accession>
<evidence type="ECO:0000256" key="3">
    <source>
        <dbReference type="ARBA" id="ARBA00022490"/>
    </source>
</evidence>
<dbReference type="SUPFAM" id="SSF55144">
    <property type="entry name" value="LigT-like"/>
    <property type="match status" value="1"/>
</dbReference>
<organism evidence="8 9">
    <name type="scientific">Lingula anatina</name>
    <name type="common">Brachiopod</name>
    <name type="synonym">Lingula unguis</name>
    <dbReference type="NCBI Taxonomy" id="7574"/>
    <lineage>
        <taxon>Eukaryota</taxon>
        <taxon>Metazoa</taxon>
        <taxon>Spiralia</taxon>
        <taxon>Lophotrochozoa</taxon>
        <taxon>Brachiopoda</taxon>
        <taxon>Linguliformea</taxon>
        <taxon>Lingulata</taxon>
        <taxon>Lingulida</taxon>
        <taxon>Linguloidea</taxon>
        <taxon>Lingulidae</taxon>
        <taxon>Lingula</taxon>
    </lineage>
</organism>
<evidence type="ECO:0000256" key="1">
    <source>
        <dbReference type="ARBA" id="ARBA00004496"/>
    </source>
</evidence>
<keyword evidence="2 5" id="KW-0728">SH3 domain</keyword>
<dbReference type="Pfam" id="PF00300">
    <property type="entry name" value="His_Phos_1"/>
    <property type="match status" value="2"/>
</dbReference>
<dbReference type="InterPro" id="IPR036028">
    <property type="entry name" value="SH3-like_dom_sf"/>
</dbReference>
<dbReference type="FunFam" id="1.10.8.10:FF:000053">
    <property type="entry name" value="Ubiquitin-associated and SH3 domain-containing, A"/>
    <property type="match status" value="1"/>
</dbReference>
<dbReference type="SUPFAM" id="SSF50044">
    <property type="entry name" value="SH3-domain"/>
    <property type="match status" value="2"/>
</dbReference>
<dbReference type="FunCoup" id="A0A1S3K9E2">
    <property type="interactions" value="1523"/>
</dbReference>